<organism evidence="1 2">
    <name type="scientific">Paraburkholderia phenoliruptrix</name>
    <dbReference type="NCBI Taxonomy" id="252970"/>
    <lineage>
        <taxon>Bacteria</taxon>
        <taxon>Pseudomonadati</taxon>
        <taxon>Pseudomonadota</taxon>
        <taxon>Betaproteobacteria</taxon>
        <taxon>Burkholderiales</taxon>
        <taxon>Burkholderiaceae</taxon>
        <taxon>Paraburkholderia</taxon>
    </lineage>
</organism>
<dbReference type="AlphaFoldDB" id="A0A6J5C3C1"/>
<sequence length="239" mass="26720">MQLDLFADSRDVMLRNDVLDALQRRHASDARQAWERLSGEYPGDHTVPALAILITAIGDTTATRFADHPAFADARRVLDDEIALAARCMFGVQAAAWLMPCWRTLAQRASNLPFDADYGDHHAASIWLQAGDWSAAKQAVKRIASWRRIPAPLAWMTEARYRADGLDATWPLLTELAWLAPARFVALLSRLRDVSLDALRRQFDAEFVGTGEVTDFAWFPSLCAREKRWTSAGALKILG</sequence>
<name>A0A6J5C3C1_9BURK</name>
<dbReference type="Proteomes" id="UP000494249">
    <property type="component" value="Unassembled WGS sequence"/>
</dbReference>
<protein>
    <submittedName>
        <fullName evidence="1">Uncharacterized protein</fullName>
    </submittedName>
</protein>
<accession>A0A6J5C3C1</accession>
<dbReference type="EMBL" id="CADIKB010000032">
    <property type="protein sequence ID" value="CAB3723521.1"/>
    <property type="molecule type" value="Genomic_DNA"/>
</dbReference>
<reference evidence="1 2" key="1">
    <citation type="submission" date="2020-04" db="EMBL/GenBank/DDBJ databases">
        <authorList>
            <person name="De Canck E."/>
        </authorList>
    </citation>
    <scope>NUCLEOTIDE SEQUENCE [LARGE SCALE GENOMIC DNA]</scope>
    <source>
        <strain evidence="1 2">LMG 22037</strain>
    </source>
</reference>
<proteinExistence type="predicted"/>
<dbReference type="RefSeq" id="WP_051224470.1">
    <property type="nucleotide sequence ID" value="NZ_CADFGL010000029.1"/>
</dbReference>
<evidence type="ECO:0000313" key="2">
    <source>
        <dbReference type="Proteomes" id="UP000494249"/>
    </source>
</evidence>
<evidence type="ECO:0000313" key="1">
    <source>
        <dbReference type="EMBL" id="CAB3723521.1"/>
    </source>
</evidence>
<gene>
    <name evidence="1" type="ORF">LMG22037_04972</name>
</gene>